<sequence length="50" mass="5765">MYQADIDNNTNYRTNESFTQEFTRSCLGRILIFGVIILVGMLVAYFTAPR</sequence>
<dbReference type="EMBL" id="FNRF01000003">
    <property type="protein sequence ID" value="SEA52691.1"/>
    <property type="molecule type" value="Genomic_DNA"/>
</dbReference>
<accession>A0A1H4BWY1</accession>
<keyword evidence="1" id="KW-1133">Transmembrane helix</keyword>
<evidence type="ECO:0000313" key="2">
    <source>
        <dbReference type="EMBL" id="SEA52691.1"/>
    </source>
</evidence>
<dbReference type="Proteomes" id="UP000182257">
    <property type="component" value="Unassembled WGS sequence"/>
</dbReference>
<dbReference type="RefSeq" id="WP_175456339.1">
    <property type="nucleotide sequence ID" value="NZ_FNRF01000003.1"/>
</dbReference>
<organism evidence="2 3">
    <name type="scientific">Xylanibacter ruminicola</name>
    <name type="common">Prevotella ruminicola</name>
    <dbReference type="NCBI Taxonomy" id="839"/>
    <lineage>
        <taxon>Bacteria</taxon>
        <taxon>Pseudomonadati</taxon>
        <taxon>Bacteroidota</taxon>
        <taxon>Bacteroidia</taxon>
        <taxon>Bacteroidales</taxon>
        <taxon>Prevotellaceae</taxon>
        <taxon>Xylanibacter</taxon>
    </lineage>
</organism>
<evidence type="ECO:0000256" key="1">
    <source>
        <dbReference type="SAM" id="Phobius"/>
    </source>
</evidence>
<reference evidence="2 3" key="1">
    <citation type="submission" date="2016-10" db="EMBL/GenBank/DDBJ databases">
        <authorList>
            <person name="de Groot N.N."/>
        </authorList>
    </citation>
    <scope>NUCLEOTIDE SEQUENCE [LARGE SCALE GENOMIC DNA]</scope>
    <source>
        <strain evidence="2 3">D31d</strain>
    </source>
</reference>
<keyword evidence="1" id="KW-0812">Transmembrane</keyword>
<proteinExistence type="predicted"/>
<feature type="transmembrane region" description="Helical" evidence="1">
    <location>
        <begin position="30"/>
        <end position="48"/>
    </location>
</feature>
<keyword evidence="1" id="KW-0472">Membrane</keyword>
<gene>
    <name evidence="2" type="ORF">SAMN05216462_1658</name>
</gene>
<protein>
    <submittedName>
        <fullName evidence="2">Uncharacterized protein</fullName>
    </submittedName>
</protein>
<name>A0A1H4BWY1_XYLRU</name>
<evidence type="ECO:0000313" key="3">
    <source>
        <dbReference type="Proteomes" id="UP000182257"/>
    </source>
</evidence>
<dbReference type="AlphaFoldDB" id="A0A1H4BWY1"/>